<sequence>MMYPVAGWTLVLLCSAAVLCAERKDGILLKDSTAYKQDSTIDAPVYAHQPTFSMYGHRKNSSKSQMLRSSAQLHGAAYHGSSTAAISLNEEKEPKPHVKGNETVTPSESQADPGDDKPPKKDEPQRNSRWCQSNTVFLSASELTTFNLFALSLLSVLMVWHIILAVRSRDMNGGYEVLGEASPSTVVDPEEYKGSLNQEGYSHTAPGKYLIKCMLMYTAICQVAVLALTCNEMCIPLVDGIAHWEMRAKPFVVSWFVGFFTLFIYFVVRNTSIGKRMFMVPAPLRSCEYVLIIDNANTSNPSEQDVLRSVVDWCCSVAAFMKLNLNIPDSVLKVTLDKYKDAAAHVYVKVIEAENERYFHYQCVKYTYNSELGIFVDASAQVSAYLRNTNLTDLLDKGGLTEAESFRRTLTIGQNIIPVESLSFSMLLYREISDPVFFLQLYLTIKSIYWKSIITAPIWGFMVLYTIVKKVKIINDQQNDLHRLATAASNTTVTVLRENMTKTVHASDLAVGDIVRVQSNWEVPSDMVMLRGDVIVDESSITGESIPLRKCRLSVDQYGYSLSTFDFNLSIDGSGKRQLAQKGVTEHLLKAGTRIIAVVGNEEIAASAVAVVIATGVYTTKGKQMKGVLFPNQFRLKYDTQLPMVFILTFIYALVCSSYQIRFLGWNMISLFYCLGTLSQVAPVWASAVMSIGQSRACERLAKSDSICCIAPSRIAIFGKLRVMCFDKTGTLTNNSLVFDGLMMISRNKRQTVSLSPADVKGSINGIKNTVQLATRKDEDTKRQILTLAMATCHSLFPHDGDSEHLGNQVDKSMFHATGCLVEQFIDSDGNTRRYIRCPSNRDLVLEVLRTFDFHYQKKLSSIVVSVKSKDSDKGSIFVFVKGAYENVVACSTGSFVELDRLAKAQSESGSYVLGIGYKIISEDEIIAKRESIESKLTMGGLLVFNNSVREESASVVAKLQEAKVRPVILTGDNVPASQFVAKSLGMFGDGGSPGPNAELIDDNLVWHFPHNAIDEETLYFGTDCDNLSITGDAFDRIDEDWESILKVYDRWTTNKTANENLFEQFLLRVRIFARLNPHQKVRVINAFKRLGIITGMCGDGTNDCLALQASHAGVSLTNGTASMVAPFTSKNNTLQSVITLIREGRGSLVTSLACFKFMLLFGLMIALVKVFLFKTCRGVMPEWGYLLLENAILLSLSHTMALSRPNDKLRIRSPTSSLLGPLSLSSIGLMFGTNIIFLILLFKLYAYTGSLEYNSKMNVASWWMLSDNFEAPTVCLWLCYQVANAALVFSFGGIFRESVFRNTYFTLTWLGINGILTLLLFSGPSRLTCLFRINCTDEVSRQTVFPVLRVLTTSANGHPFSGQGGHNVLSTKFRVLFLALNVANAVVNGLISKFLLGSESLKAMSSLIGHKYSADRINV</sequence>
<dbReference type="PRINTS" id="PR00119">
    <property type="entry name" value="CATATPASE"/>
</dbReference>
<dbReference type="EMBL" id="LK391707">
    <property type="protein sequence ID" value="CDR94289.1"/>
    <property type="molecule type" value="Genomic_DNA"/>
</dbReference>
<evidence type="ECO:0000256" key="3">
    <source>
        <dbReference type="ARBA" id="ARBA00022692"/>
    </source>
</evidence>
<dbReference type="Gene3D" id="3.40.50.1000">
    <property type="entry name" value="HAD superfamily/HAD-like"/>
    <property type="match status" value="1"/>
</dbReference>
<evidence type="ECO:0000256" key="2">
    <source>
        <dbReference type="ARBA" id="ARBA00006000"/>
    </source>
</evidence>
<dbReference type="SFLD" id="SFLDG00002">
    <property type="entry name" value="C1.7:_P-type_atpase_like"/>
    <property type="match status" value="1"/>
</dbReference>
<comment type="similarity">
    <text evidence="2">Belongs to the cation transport ATPase (P-type) (TC 3.A.3) family. Type V subfamily.</text>
</comment>
<evidence type="ECO:0000256" key="1">
    <source>
        <dbReference type="ARBA" id="ARBA00004141"/>
    </source>
</evidence>
<dbReference type="Proteomes" id="UP000033188">
    <property type="component" value="Chromosome 1"/>
</dbReference>
<evidence type="ECO:0000256" key="8">
    <source>
        <dbReference type="ARBA" id="ARBA00022967"/>
    </source>
</evidence>
<evidence type="ECO:0000256" key="12">
    <source>
        <dbReference type="SAM" id="Phobius"/>
    </source>
</evidence>
<dbReference type="GO" id="GO:0016887">
    <property type="term" value="F:ATP hydrolysis activity"/>
    <property type="evidence" value="ECO:0007669"/>
    <property type="project" value="InterPro"/>
</dbReference>
<feature type="transmembrane region" description="Helical" evidence="12">
    <location>
        <begin position="1223"/>
        <end position="1248"/>
    </location>
</feature>
<name>A0A061D5U7_BABBI</name>
<comment type="subcellular location">
    <subcellularLocation>
        <location evidence="1">Membrane</location>
        <topology evidence="1">Multi-pass membrane protein</topology>
    </subcellularLocation>
</comment>
<evidence type="ECO:0000256" key="9">
    <source>
        <dbReference type="ARBA" id="ARBA00022989"/>
    </source>
</evidence>
<keyword evidence="10 12" id="KW-0472">Membrane</keyword>
<keyword evidence="9 12" id="KW-1133">Transmembrane helix</keyword>
<dbReference type="GO" id="GO:0016020">
    <property type="term" value="C:membrane"/>
    <property type="evidence" value="ECO:0007669"/>
    <property type="project" value="UniProtKB-SubCell"/>
</dbReference>
<keyword evidence="8" id="KW-1278">Translocase</keyword>
<dbReference type="SFLD" id="SFLDF00027">
    <property type="entry name" value="p-type_atpase"/>
    <property type="match status" value="1"/>
</dbReference>
<dbReference type="SFLD" id="SFLDS00003">
    <property type="entry name" value="Haloacid_Dehalogenase"/>
    <property type="match status" value="1"/>
</dbReference>
<feature type="signal peptide" evidence="13">
    <location>
        <begin position="1"/>
        <end position="20"/>
    </location>
</feature>
<dbReference type="PANTHER" id="PTHR45630">
    <property type="entry name" value="CATION-TRANSPORTING ATPASE-RELATED"/>
    <property type="match status" value="1"/>
</dbReference>
<feature type="transmembrane region" description="Helical" evidence="12">
    <location>
        <begin position="642"/>
        <end position="661"/>
    </location>
</feature>
<keyword evidence="7" id="KW-0460">Magnesium</keyword>
<evidence type="ECO:0000256" key="6">
    <source>
        <dbReference type="ARBA" id="ARBA00022840"/>
    </source>
</evidence>
<dbReference type="NCBIfam" id="TIGR01494">
    <property type="entry name" value="ATPase_P-type"/>
    <property type="match status" value="1"/>
</dbReference>
<feature type="chain" id="PRO_5001600629" evidence="13">
    <location>
        <begin position="21"/>
        <end position="1420"/>
    </location>
</feature>
<keyword evidence="13" id="KW-0732">Signal</keyword>
<feature type="transmembrane region" description="Helical" evidence="12">
    <location>
        <begin position="448"/>
        <end position="468"/>
    </location>
</feature>
<dbReference type="InterPro" id="IPR008250">
    <property type="entry name" value="ATPase_P-typ_transduc_dom_A_sf"/>
</dbReference>
<evidence type="ECO:0000256" key="4">
    <source>
        <dbReference type="ARBA" id="ARBA00022723"/>
    </source>
</evidence>
<feature type="domain" description="P-type ATPase A" evidence="14">
    <location>
        <begin position="489"/>
        <end position="626"/>
    </location>
</feature>
<accession>A0A061D5U7</accession>
<protein>
    <submittedName>
        <fullName evidence="15">P-type ATPase, putative</fullName>
    </submittedName>
</protein>
<gene>
    <name evidence="15" type="ORF">BBBOND_0105980</name>
</gene>
<keyword evidence="3 12" id="KW-0812">Transmembrane</keyword>
<feature type="compositionally biased region" description="Basic and acidic residues" evidence="11">
    <location>
        <begin position="114"/>
        <end position="126"/>
    </location>
</feature>
<dbReference type="STRING" id="5866.A0A061D5U7"/>
<evidence type="ECO:0000313" key="16">
    <source>
        <dbReference type="Proteomes" id="UP000033188"/>
    </source>
</evidence>
<dbReference type="InterPro" id="IPR023214">
    <property type="entry name" value="HAD_sf"/>
</dbReference>
<dbReference type="GO" id="GO:0140358">
    <property type="term" value="F:P-type transmembrane transporter activity"/>
    <property type="evidence" value="ECO:0007669"/>
    <property type="project" value="InterPro"/>
</dbReference>
<dbReference type="Gene3D" id="2.70.150.10">
    <property type="entry name" value="Calcium-transporting ATPase, cytoplasmic transduction domain A"/>
    <property type="match status" value="1"/>
</dbReference>
<dbReference type="SUPFAM" id="SSF81653">
    <property type="entry name" value="Calcium ATPase, transduction domain A"/>
    <property type="match status" value="1"/>
</dbReference>
<evidence type="ECO:0000256" key="5">
    <source>
        <dbReference type="ARBA" id="ARBA00022741"/>
    </source>
</evidence>
<dbReference type="KEGG" id="bbig:BBBOND_0105980"/>
<evidence type="ECO:0000313" key="15">
    <source>
        <dbReference type="EMBL" id="CDR94289.1"/>
    </source>
</evidence>
<feature type="transmembrane region" description="Helical" evidence="12">
    <location>
        <begin position="248"/>
        <end position="268"/>
    </location>
</feature>
<dbReference type="PANTHER" id="PTHR45630:SF11">
    <property type="entry name" value="CATION-TRANSPORTING P-TYPE ATPASE N-TERMINAL DOMAIN-CONTAINING PROTEIN"/>
    <property type="match status" value="1"/>
</dbReference>
<organism evidence="15 16">
    <name type="scientific">Babesia bigemina</name>
    <dbReference type="NCBI Taxonomy" id="5866"/>
    <lineage>
        <taxon>Eukaryota</taxon>
        <taxon>Sar</taxon>
        <taxon>Alveolata</taxon>
        <taxon>Apicomplexa</taxon>
        <taxon>Aconoidasida</taxon>
        <taxon>Piroplasmida</taxon>
        <taxon>Babesiidae</taxon>
        <taxon>Babesia</taxon>
    </lineage>
</organism>
<dbReference type="GO" id="GO:0019829">
    <property type="term" value="F:ATPase-coupled monoatomic cation transmembrane transporter activity"/>
    <property type="evidence" value="ECO:0007669"/>
    <property type="project" value="TreeGrafter"/>
</dbReference>
<feature type="transmembrane region" description="Helical" evidence="12">
    <location>
        <begin position="209"/>
        <end position="228"/>
    </location>
</feature>
<dbReference type="RefSeq" id="XP_012766475.1">
    <property type="nucleotide sequence ID" value="XM_012911021.1"/>
</dbReference>
<evidence type="ECO:0000256" key="13">
    <source>
        <dbReference type="SAM" id="SignalP"/>
    </source>
</evidence>
<dbReference type="PROSITE" id="PS00154">
    <property type="entry name" value="ATPASE_E1_E2"/>
    <property type="match status" value="1"/>
</dbReference>
<feature type="transmembrane region" description="Helical" evidence="12">
    <location>
        <begin position="667"/>
        <end position="686"/>
    </location>
</feature>
<dbReference type="GeneID" id="24562830"/>
<keyword evidence="5" id="KW-0547">Nucleotide-binding</keyword>
<feature type="transmembrane region" description="Helical" evidence="12">
    <location>
        <begin position="1272"/>
        <end position="1293"/>
    </location>
</feature>
<evidence type="ECO:0000259" key="14">
    <source>
        <dbReference type="Pfam" id="PF00122"/>
    </source>
</evidence>
<feature type="transmembrane region" description="Helical" evidence="12">
    <location>
        <begin position="146"/>
        <end position="166"/>
    </location>
</feature>
<keyword evidence="16" id="KW-1185">Reference proteome</keyword>
<evidence type="ECO:0000256" key="11">
    <source>
        <dbReference type="SAM" id="MobiDB-lite"/>
    </source>
</evidence>
<dbReference type="InterPro" id="IPR006544">
    <property type="entry name" value="P-type_TPase_V"/>
</dbReference>
<dbReference type="SUPFAM" id="SSF81660">
    <property type="entry name" value="Metal cation-transporting ATPase, ATP-binding domain N"/>
    <property type="match status" value="1"/>
</dbReference>
<dbReference type="SUPFAM" id="SSF81665">
    <property type="entry name" value="Calcium ATPase, transmembrane domain M"/>
    <property type="match status" value="1"/>
</dbReference>
<dbReference type="InterPro" id="IPR023299">
    <property type="entry name" value="ATPase_P-typ_cyto_dom_N"/>
</dbReference>
<dbReference type="InterPro" id="IPR036412">
    <property type="entry name" value="HAD-like_sf"/>
</dbReference>
<dbReference type="SUPFAM" id="SSF56784">
    <property type="entry name" value="HAD-like"/>
    <property type="match status" value="1"/>
</dbReference>
<reference evidence="16" key="1">
    <citation type="journal article" date="2014" name="Nucleic Acids Res.">
        <title>The evolutionary dynamics of variant antigen genes in Babesia reveal a history of genomic innovation underlying host-parasite interaction.</title>
        <authorList>
            <person name="Jackson A.P."/>
            <person name="Otto T.D."/>
            <person name="Darby A."/>
            <person name="Ramaprasad A."/>
            <person name="Xia D."/>
            <person name="Echaide I.E."/>
            <person name="Farber M."/>
            <person name="Gahlot S."/>
            <person name="Gamble J."/>
            <person name="Gupta D."/>
            <person name="Gupta Y."/>
            <person name="Jackson L."/>
            <person name="Malandrin L."/>
            <person name="Malas T.B."/>
            <person name="Moussa E."/>
            <person name="Nair M."/>
            <person name="Reid A.J."/>
            <person name="Sanders M."/>
            <person name="Sharma J."/>
            <person name="Tracey A."/>
            <person name="Quail M.A."/>
            <person name="Weir W."/>
            <person name="Wastling J.M."/>
            <person name="Hall N."/>
            <person name="Willadsen P."/>
            <person name="Lingelbach K."/>
            <person name="Shiels B."/>
            <person name="Tait A."/>
            <person name="Berriman M."/>
            <person name="Allred D.R."/>
            <person name="Pain A."/>
        </authorList>
    </citation>
    <scope>NUCLEOTIDE SEQUENCE [LARGE SCALE GENOMIC DNA]</scope>
    <source>
        <strain evidence="16">Bond</strain>
    </source>
</reference>
<dbReference type="OrthoDB" id="289856at2759"/>
<feature type="region of interest" description="Disordered" evidence="11">
    <location>
        <begin position="92"/>
        <end position="128"/>
    </location>
</feature>
<dbReference type="Pfam" id="PF00122">
    <property type="entry name" value="E1-E2_ATPase"/>
    <property type="match status" value="1"/>
</dbReference>
<dbReference type="Gene3D" id="3.40.1110.10">
    <property type="entry name" value="Calcium-transporting ATPase, cytoplasmic domain N"/>
    <property type="match status" value="1"/>
</dbReference>
<dbReference type="VEuPathDB" id="PiroplasmaDB:BBBOND_0105980"/>
<dbReference type="InterPro" id="IPR059000">
    <property type="entry name" value="ATPase_P-type_domA"/>
</dbReference>
<dbReference type="GO" id="GO:0046872">
    <property type="term" value="F:metal ion binding"/>
    <property type="evidence" value="ECO:0007669"/>
    <property type="project" value="UniProtKB-KW"/>
</dbReference>
<dbReference type="OMA" id="MPEWGYL"/>
<keyword evidence="4" id="KW-0479">Metal-binding</keyword>
<dbReference type="InterPro" id="IPR018303">
    <property type="entry name" value="ATPase_P-typ_P_site"/>
</dbReference>
<keyword evidence="6" id="KW-0067">ATP-binding</keyword>
<dbReference type="InterPro" id="IPR001757">
    <property type="entry name" value="P_typ_ATPase"/>
</dbReference>
<dbReference type="InterPro" id="IPR044492">
    <property type="entry name" value="P_typ_ATPase_HD_dom"/>
</dbReference>
<feature type="transmembrane region" description="Helical" evidence="12">
    <location>
        <begin position="1305"/>
        <end position="1323"/>
    </location>
</feature>
<dbReference type="InterPro" id="IPR023298">
    <property type="entry name" value="ATPase_P-typ_TM_dom_sf"/>
</dbReference>
<evidence type="ECO:0000256" key="10">
    <source>
        <dbReference type="ARBA" id="ARBA00023136"/>
    </source>
</evidence>
<feature type="transmembrane region" description="Helical" evidence="12">
    <location>
        <begin position="1149"/>
        <end position="1172"/>
    </location>
</feature>
<proteinExistence type="inferred from homology"/>
<evidence type="ECO:0000256" key="7">
    <source>
        <dbReference type="ARBA" id="ARBA00022842"/>
    </source>
</evidence>
<dbReference type="GO" id="GO:0005524">
    <property type="term" value="F:ATP binding"/>
    <property type="evidence" value="ECO:0007669"/>
    <property type="project" value="UniProtKB-KW"/>
</dbReference>